<dbReference type="PANTHER" id="PTHR37162">
    <property type="entry name" value="HAT FAMILY DIMERISATION DOMAINCONTAINING PROTEIN-RELATED"/>
    <property type="match status" value="1"/>
</dbReference>
<dbReference type="PANTHER" id="PTHR37162:SF1">
    <property type="entry name" value="BED-TYPE DOMAIN-CONTAINING PROTEIN"/>
    <property type="match status" value="1"/>
</dbReference>
<dbReference type="EMBL" id="AFYH01083263">
    <property type="status" value="NOT_ANNOTATED_CDS"/>
    <property type="molecule type" value="Genomic_DNA"/>
</dbReference>
<dbReference type="Proteomes" id="UP000008672">
    <property type="component" value="Unassembled WGS sequence"/>
</dbReference>
<dbReference type="InterPro" id="IPR012337">
    <property type="entry name" value="RNaseH-like_sf"/>
</dbReference>
<reference evidence="1" key="3">
    <citation type="submission" date="2025-09" db="UniProtKB">
        <authorList>
            <consortium name="Ensembl"/>
        </authorList>
    </citation>
    <scope>IDENTIFICATION</scope>
</reference>
<dbReference type="AlphaFoldDB" id="H3AXW4"/>
<dbReference type="Ensembl" id="ENSLACT00000014585.1">
    <property type="protein sequence ID" value="ENSLACP00000014485.1"/>
    <property type="gene ID" value="ENSLACG00000012745.1"/>
</dbReference>
<dbReference type="SUPFAM" id="SSF53098">
    <property type="entry name" value="Ribonuclease H-like"/>
    <property type="match status" value="1"/>
</dbReference>
<reference evidence="2" key="1">
    <citation type="submission" date="2011-08" db="EMBL/GenBank/DDBJ databases">
        <title>The draft genome of Latimeria chalumnae.</title>
        <authorList>
            <person name="Di Palma F."/>
            <person name="Alfoldi J."/>
            <person name="Johnson J."/>
            <person name="Berlin A."/>
            <person name="Gnerre S."/>
            <person name="Jaffe D."/>
            <person name="MacCallum I."/>
            <person name="Young S."/>
            <person name="Walker B.J."/>
            <person name="Lander E."/>
            <person name="Lindblad-Toh K."/>
        </authorList>
    </citation>
    <scope>NUCLEOTIDE SEQUENCE [LARGE SCALE GENOMIC DNA]</scope>
    <source>
        <strain evidence="2">Wild caught</strain>
    </source>
</reference>
<evidence type="ECO:0000313" key="1">
    <source>
        <dbReference type="Ensembl" id="ENSLACP00000014485.1"/>
    </source>
</evidence>
<organism evidence="1 2">
    <name type="scientific">Latimeria chalumnae</name>
    <name type="common">Coelacanth</name>
    <dbReference type="NCBI Taxonomy" id="7897"/>
    <lineage>
        <taxon>Eukaryota</taxon>
        <taxon>Metazoa</taxon>
        <taxon>Chordata</taxon>
        <taxon>Craniata</taxon>
        <taxon>Vertebrata</taxon>
        <taxon>Euteleostomi</taxon>
        <taxon>Coelacanthiformes</taxon>
        <taxon>Coelacanthidae</taxon>
        <taxon>Latimeria</taxon>
    </lineage>
</organism>
<reference evidence="1" key="2">
    <citation type="submission" date="2025-08" db="UniProtKB">
        <authorList>
            <consortium name="Ensembl"/>
        </authorList>
    </citation>
    <scope>IDENTIFICATION</scope>
</reference>
<evidence type="ECO:0000313" key="2">
    <source>
        <dbReference type="Proteomes" id="UP000008672"/>
    </source>
</evidence>
<name>H3AXW4_LATCH</name>
<dbReference type="GeneTree" id="ENSGT01030000234766"/>
<dbReference type="EMBL" id="AFYH01083265">
    <property type="status" value="NOT_ANNOTATED_CDS"/>
    <property type="molecule type" value="Genomic_DNA"/>
</dbReference>
<dbReference type="HOGENOM" id="CLU_013265_2_1_1"/>
<dbReference type="EMBL" id="AFYH01083264">
    <property type="status" value="NOT_ANNOTATED_CDS"/>
    <property type="molecule type" value="Genomic_DNA"/>
</dbReference>
<dbReference type="eggNOG" id="ENOG502RX81">
    <property type="taxonomic scope" value="Eukaryota"/>
</dbReference>
<sequence>MGKRNSIYEKMKEKNPSMYTLGCPCHIAHNAAKKGYSEMRKIIGLDIEDLMVDLFYWFKRSQIRKKELQEFCEFCDTEYKKVLKHVPVHWLSLELAIIRTLKLYEGLKSYFASSEDSSAQFKRLRVAFADPLTELHLLFLQAMLPLFTEFNLTLQKDEPCIYFLHDHLCKFLSKLLRRFVTPGMVSGTKPYEYNTAHEFQLENKELYIGFSTKQALIKLQKDTYLPNHSLSDHKTQIFYNGARAFLNASAMYLQQKLPFNDRVLQNSQFVDISRGQATFGQVEYFCARFSETLQLSASAMDCLFDQCQDFQSYVKDKYLYQSVDVVTFWSNLMDVTDCNGHKRFDKLCKVAFLVLVLPHSNSGEEQVFSIIKENKTMRSAMQNNMLSSLLSCKINSLDDTKWFQYVPSKEIKKRAKSVTKVYNNLHASKKN</sequence>
<keyword evidence="2" id="KW-1185">Reference proteome</keyword>
<accession>H3AXW4</accession>
<proteinExistence type="predicted"/>
<evidence type="ECO:0008006" key="3">
    <source>
        <dbReference type="Google" id="ProtNLM"/>
    </source>
</evidence>
<protein>
    <recommendedName>
        <fullName evidence="3">HAT C-terminal dimerisation domain-containing protein</fullName>
    </recommendedName>
</protein>
<dbReference type="InParanoid" id="H3AXW4"/>